<keyword evidence="3" id="KW-1185">Reference proteome</keyword>
<reference evidence="3" key="1">
    <citation type="submission" date="2014-10" db="EMBL/GenBank/DDBJ databases">
        <authorList>
            <person name="King R."/>
        </authorList>
    </citation>
    <scope>NUCLEOTIDE SEQUENCE [LARGE SCALE GENOMIC DNA]</scope>
    <source>
        <strain evidence="3">A3/5</strain>
    </source>
</reference>
<dbReference type="InterPro" id="IPR029498">
    <property type="entry name" value="HeLo_dom"/>
</dbReference>
<dbReference type="SUPFAM" id="SSF56112">
    <property type="entry name" value="Protein kinase-like (PK-like)"/>
    <property type="match status" value="1"/>
</dbReference>
<accession>A0A2L2U1J5</accession>
<dbReference type="Gene3D" id="1.10.510.10">
    <property type="entry name" value="Transferase(Phosphotransferase) domain 1"/>
    <property type="match status" value="1"/>
</dbReference>
<dbReference type="GO" id="GO:0005524">
    <property type="term" value="F:ATP binding"/>
    <property type="evidence" value="ECO:0007669"/>
    <property type="project" value="InterPro"/>
</dbReference>
<dbReference type="Proteomes" id="UP000245910">
    <property type="component" value="Chromosome III"/>
</dbReference>
<name>A0A2L2U1J5_9HYPO</name>
<dbReference type="STRING" id="56646.A0A2L2U1J5"/>
<dbReference type="Pfam" id="PF07714">
    <property type="entry name" value="PK_Tyr_Ser-Thr"/>
    <property type="match status" value="1"/>
</dbReference>
<dbReference type="InterPro" id="IPR038305">
    <property type="entry name" value="HeLo_sf"/>
</dbReference>
<dbReference type="Gene3D" id="1.20.120.1020">
    <property type="entry name" value="Prion-inhibition and propagation, HeLo domain"/>
    <property type="match status" value="1"/>
</dbReference>
<evidence type="ECO:0000313" key="3">
    <source>
        <dbReference type="Proteomes" id="UP000245910"/>
    </source>
</evidence>
<dbReference type="InterPro" id="IPR011009">
    <property type="entry name" value="Kinase-like_dom_sf"/>
</dbReference>
<dbReference type="OrthoDB" id="1911848at2759"/>
<protein>
    <recommendedName>
        <fullName evidence="1">Protein kinase domain-containing protein</fullName>
    </recommendedName>
</protein>
<dbReference type="AlphaFoldDB" id="A0A2L2U1J5"/>
<dbReference type="Pfam" id="PF14479">
    <property type="entry name" value="HeLo"/>
    <property type="match status" value="1"/>
</dbReference>
<organism evidence="2 3">
    <name type="scientific">Fusarium venenatum</name>
    <dbReference type="NCBI Taxonomy" id="56646"/>
    <lineage>
        <taxon>Eukaryota</taxon>
        <taxon>Fungi</taxon>
        <taxon>Dikarya</taxon>
        <taxon>Ascomycota</taxon>
        <taxon>Pezizomycotina</taxon>
        <taxon>Sordariomycetes</taxon>
        <taxon>Hypocreomycetidae</taxon>
        <taxon>Hypocreales</taxon>
        <taxon>Nectriaceae</taxon>
        <taxon>Fusarium</taxon>
    </lineage>
</organism>
<dbReference type="EMBL" id="LN649231">
    <property type="protein sequence ID" value="CEI67965.1"/>
    <property type="molecule type" value="Genomic_DNA"/>
</dbReference>
<dbReference type="PANTHER" id="PTHR37542">
    <property type="entry name" value="HELO DOMAIN-CONTAINING PROTEIN-RELATED"/>
    <property type="match status" value="1"/>
</dbReference>
<dbReference type="InterPro" id="IPR000719">
    <property type="entry name" value="Prot_kinase_dom"/>
</dbReference>
<evidence type="ECO:0000259" key="1">
    <source>
        <dbReference type="PROSITE" id="PS50011"/>
    </source>
</evidence>
<dbReference type="PROSITE" id="PS50011">
    <property type="entry name" value="PROTEIN_KINASE_DOM"/>
    <property type="match status" value="1"/>
</dbReference>
<sequence>MDAFGSVGTATSLLVQAFHLFRHVSSARSFADSAGTLAALIAIEYFRFETWLQQSGLLITDPVSGEFIVSESSLRRAILLASDARSLAMDYGRVERHVLMVISQAHQCLLMLQELREKYSLHNNVRNAGDTETLKSAAIQDSREIPTAAPLFRNDQVAEGIKNNKKLHQHRAKTVSFFRKVNFTWSFKDDISDRTKVMEHISTLKSCNDALLECLPITQQGTADKLVNMKALALSGLPSDLKGLRSAASAFDDPMHRQIYQAMVVKARRVEESTQAVSSEELERIKLDPADFPLQGQSTEFRIVSEYTEKSPVISKEKMDVILEGVSFPISLTENDLNLLKDRIAHLSTLLHNAGHPYFPILPLGIGFFQQSRTSFTLVYQLPSFAQQQEVPRSLYSLLPRNKYSIEGEKAAGTNRFIPSLEERYKMASALADGVLSLLGVEWMHKSITSRNVVVYHASGKLDLSSPQLLGFGLARRERPEERSVDVRDYTPSPWRFWQHPELRSAGQEHRRFERRFDIFSLGVVLFEIGMWQDAHYYSSSGSASAGAANADDLRRRLVTVCSREMAHRMGQGYKSAVMACLDGDEIWLGDAWDGAEMEEEVEEGMQDREPDVAEMFYLHVSSVLSSCCK</sequence>
<proteinExistence type="predicted"/>
<feature type="domain" description="Protein kinase" evidence="1">
    <location>
        <begin position="287"/>
        <end position="630"/>
    </location>
</feature>
<dbReference type="GO" id="GO:0004672">
    <property type="term" value="F:protein kinase activity"/>
    <property type="evidence" value="ECO:0007669"/>
    <property type="project" value="InterPro"/>
</dbReference>
<dbReference type="PANTHER" id="PTHR37542:SF3">
    <property type="entry name" value="PRION-INHIBITION AND PROPAGATION HELO DOMAIN-CONTAINING PROTEIN"/>
    <property type="match status" value="1"/>
</dbReference>
<dbReference type="InterPro" id="IPR001245">
    <property type="entry name" value="Ser-Thr/Tyr_kinase_cat_dom"/>
</dbReference>
<evidence type="ECO:0000313" key="2">
    <source>
        <dbReference type="EMBL" id="CEI67965.1"/>
    </source>
</evidence>